<proteinExistence type="predicted"/>
<protein>
    <submittedName>
        <fullName evidence="1">Uncharacterized protein</fullName>
    </submittedName>
</protein>
<dbReference type="AlphaFoldDB" id="A0A0J7YW86"/>
<comment type="caution">
    <text evidence="1">The sequence shown here is derived from an EMBL/GenBank/DDBJ whole genome shotgun (WGS) entry which is preliminary data.</text>
</comment>
<gene>
    <name evidence="1" type="ORF">ACM01_41475</name>
</gene>
<name>A0A0J7YW86_STRVR</name>
<evidence type="ECO:0000313" key="2">
    <source>
        <dbReference type="Proteomes" id="UP000037432"/>
    </source>
</evidence>
<dbReference type="Proteomes" id="UP000037432">
    <property type="component" value="Unassembled WGS sequence"/>
</dbReference>
<dbReference type="EMBL" id="LFNT01000092">
    <property type="protein sequence ID" value="KMS67779.1"/>
    <property type="molecule type" value="Genomic_DNA"/>
</dbReference>
<evidence type="ECO:0000313" key="1">
    <source>
        <dbReference type="EMBL" id="KMS67779.1"/>
    </source>
</evidence>
<accession>A0A0J7YW86</accession>
<sequence>MAQQLGQQQLQRARAAPWDPEVRVEVGAEFASMPTRTSVCTSGVNSAPVMWDIFHLIQFISVVKGLFMS</sequence>
<organism evidence="1 2">
    <name type="scientific">Streptomyces viridochromogenes</name>
    <dbReference type="NCBI Taxonomy" id="1938"/>
    <lineage>
        <taxon>Bacteria</taxon>
        <taxon>Bacillati</taxon>
        <taxon>Actinomycetota</taxon>
        <taxon>Actinomycetes</taxon>
        <taxon>Kitasatosporales</taxon>
        <taxon>Streptomycetaceae</taxon>
        <taxon>Streptomyces</taxon>
    </lineage>
</organism>
<reference evidence="1 2" key="1">
    <citation type="submission" date="2015-06" db="EMBL/GenBank/DDBJ databases">
        <authorList>
            <person name="Ju K.-S."/>
            <person name="Doroghazi J.R."/>
            <person name="Metcalf W.W."/>
        </authorList>
    </citation>
    <scope>NUCLEOTIDE SEQUENCE [LARGE SCALE GENOMIC DNA]</scope>
    <source>
        <strain evidence="1 2">NRRL 3414</strain>
    </source>
</reference>
<dbReference type="PATRIC" id="fig|1938.3.peg.9715"/>